<dbReference type="RefSeq" id="WP_011720866.1">
    <property type="nucleotide sequence ID" value="NC_008578.1"/>
</dbReference>
<dbReference type="InParanoid" id="A0LWJ3"/>
<dbReference type="EMBL" id="CP000481">
    <property type="protein sequence ID" value="ABK53803.1"/>
    <property type="molecule type" value="Genomic_DNA"/>
</dbReference>
<dbReference type="Proteomes" id="UP000008221">
    <property type="component" value="Chromosome"/>
</dbReference>
<accession>A0LWJ3</accession>
<organism evidence="1 2">
    <name type="scientific">Acidothermus cellulolyticus (strain ATCC 43068 / DSM 8971 / 11B)</name>
    <dbReference type="NCBI Taxonomy" id="351607"/>
    <lineage>
        <taxon>Bacteria</taxon>
        <taxon>Bacillati</taxon>
        <taxon>Actinomycetota</taxon>
        <taxon>Actinomycetes</taxon>
        <taxon>Acidothermales</taxon>
        <taxon>Acidothermaceae</taxon>
        <taxon>Acidothermus</taxon>
    </lineage>
</organism>
<reference evidence="1 2" key="1">
    <citation type="journal article" date="2009" name="Genome Res.">
        <title>Complete genome of the cellulolytic thermophile Acidothermus cellulolyticus 11B provides insights into its ecophysiological and evolutionary adaptations.</title>
        <authorList>
            <person name="Barabote R.D."/>
            <person name="Xie G."/>
            <person name="Leu D.H."/>
            <person name="Normand P."/>
            <person name="Necsulea A."/>
            <person name="Daubin V."/>
            <person name="Medigue C."/>
            <person name="Adney W.S."/>
            <person name="Xu X.C."/>
            <person name="Lapidus A."/>
            <person name="Parales R.E."/>
            <person name="Detter C."/>
            <person name="Pujic P."/>
            <person name="Bruce D."/>
            <person name="Lavire C."/>
            <person name="Challacombe J.F."/>
            <person name="Brettin T.S."/>
            <person name="Berry A.M."/>
        </authorList>
    </citation>
    <scope>NUCLEOTIDE SEQUENCE [LARGE SCALE GENOMIC DNA]</scope>
    <source>
        <strain evidence="2">ATCC 43068 / DSM 8971 / 11B</strain>
    </source>
</reference>
<sequence length="140" mass="15434">MSQLAELSELLWRERQALDVLLFKLEEERLVLDAGRLEWLARAGHEVELAAEELRLAGLARAVGAEAVVEELRLAPTATLAEIAAAAPTPWGEMFAAHREAMLRLSARIDELAEANRRAVEAARDAAVREARTATGELIW</sequence>
<evidence type="ECO:0000313" key="2">
    <source>
        <dbReference type="Proteomes" id="UP000008221"/>
    </source>
</evidence>
<keyword evidence="2" id="KW-1185">Reference proteome</keyword>
<dbReference type="InterPro" id="IPR007809">
    <property type="entry name" value="FlgN-like"/>
</dbReference>
<dbReference type="AlphaFoldDB" id="A0LWJ3"/>
<dbReference type="Gene3D" id="1.20.58.300">
    <property type="entry name" value="FlgN-like"/>
    <property type="match status" value="1"/>
</dbReference>
<dbReference type="GO" id="GO:0044780">
    <property type="term" value="P:bacterial-type flagellum assembly"/>
    <property type="evidence" value="ECO:0007669"/>
    <property type="project" value="InterPro"/>
</dbReference>
<evidence type="ECO:0008006" key="3">
    <source>
        <dbReference type="Google" id="ProtNLM"/>
    </source>
</evidence>
<dbReference type="HOGENOM" id="CLU_130806_0_0_11"/>
<evidence type="ECO:0000313" key="1">
    <source>
        <dbReference type="EMBL" id="ABK53803.1"/>
    </source>
</evidence>
<dbReference type="Pfam" id="PF05130">
    <property type="entry name" value="FlgN"/>
    <property type="match status" value="1"/>
</dbReference>
<dbReference type="OrthoDB" id="3268384at2"/>
<dbReference type="STRING" id="351607.Acel_2031"/>
<proteinExistence type="predicted"/>
<gene>
    <name evidence="1" type="ordered locus">Acel_2031</name>
</gene>
<dbReference type="KEGG" id="ace:Acel_2031"/>
<protein>
    <recommendedName>
        <fullName evidence="3">FlgN family protein</fullName>
    </recommendedName>
</protein>
<name>A0LWJ3_ACIC1</name>